<feature type="compositionally biased region" description="Basic and acidic residues" evidence="1">
    <location>
        <begin position="76"/>
        <end position="85"/>
    </location>
</feature>
<gene>
    <name evidence="2" type="ORF">PODLI_1B014470</name>
</gene>
<dbReference type="AlphaFoldDB" id="A0AA35L4C8"/>
<proteinExistence type="predicted"/>
<feature type="compositionally biased region" description="Polar residues" evidence="1">
    <location>
        <begin position="51"/>
        <end position="63"/>
    </location>
</feature>
<organism evidence="2 3">
    <name type="scientific">Podarcis lilfordi</name>
    <name type="common">Lilford's wall lizard</name>
    <dbReference type="NCBI Taxonomy" id="74358"/>
    <lineage>
        <taxon>Eukaryota</taxon>
        <taxon>Metazoa</taxon>
        <taxon>Chordata</taxon>
        <taxon>Craniata</taxon>
        <taxon>Vertebrata</taxon>
        <taxon>Euteleostomi</taxon>
        <taxon>Lepidosauria</taxon>
        <taxon>Squamata</taxon>
        <taxon>Bifurcata</taxon>
        <taxon>Unidentata</taxon>
        <taxon>Episquamata</taxon>
        <taxon>Laterata</taxon>
        <taxon>Lacertibaenia</taxon>
        <taxon>Lacertidae</taxon>
        <taxon>Podarcis</taxon>
    </lineage>
</organism>
<protein>
    <submittedName>
        <fullName evidence="2">Uncharacterized protein</fullName>
    </submittedName>
</protein>
<keyword evidence="3" id="KW-1185">Reference proteome</keyword>
<evidence type="ECO:0000313" key="3">
    <source>
        <dbReference type="Proteomes" id="UP001178461"/>
    </source>
</evidence>
<accession>A0AA35L4C8</accession>
<dbReference type="Proteomes" id="UP001178461">
    <property type="component" value="Chromosome 13"/>
</dbReference>
<feature type="region of interest" description="Disordered" evidence="1">
    <location>
        <begin position="1"/>
        <end position="89"/>
    </location>
</feature>
<sequence>MEVQKKREKNTFNGQMNKTRALCPTTQEAKQLQEKKEEMGSPQEQPGIPEDNSSQRPPHNNSLADAAKGLWAPSGDNKEDLEPRVNEASVKKNIQRTPLCLGPRSLVSCVWKVFKKAPPSEPSTSGVQAERRLFGMRLRIRQHSSCVHPEAL</sequence>
<reference evidence="2" key="1">
    <citation type="submission" date="2022-12" db="EMBL/GenBank/DDBJ databases">
        <authorList>
            <person name="Alioto T."/>
            <person name="Alioto T."/>
            <person name="Gomez Garrido J."/>
        </authorList>
    </citation>
    <scope>NUCLEOTIDE SEQUENCE</scope>
</reference>
<evidence type="ECO:0000313" key="2">
    <source>
        <dbReference type="EMBL" id="CAI5789605.1"/>
    </source>
</evidence>
<name>A0AA35L4C8_9SAUR</name>
<evidence type="ECO:0000256" key="1">
    <source>
        <dbReference type="SAM" id="MobiDB-lite"/>
    </source>
</evidence>
<dbReference type="EMBL" id="OX395138">
    <property type="protein sequence ID" value="CAI5789605.1"/>
    <property type="molecule type" value="Genomic_DNA"/>
</dbReference>